<sequence length="310" mass="33868">MIDNAFRFVFKKTVEMTASLGVLAALTFVLLKALPGGPFDEETALNPVVREKLAQHWGLEQSLPSQIGNYLLSVVQGDLGVSMSKPDRTVVEIIGQGLGNTLTLNAIALCVILVGAFVIAVAAVRFRETWFENLVDQTVIAFLSLPSLFWGPLLIYAFGFYWNLLPVAFLSSPAHYILPVVTLSVRPLASLIRLLKNSLNENLQQDYARTAKAKGVGVWGVLIHHVLKNSLIPFLSYVGPLTVSLLSGSFLVEVLFAVPGLGSEFIAALNDRDYTLIVGLTLFYGTLLIVVNSFIDVLLKLADPRLQERA</sequence>
<evidence type="ECO:0000256" key="1">
    <source>
        <dbReference type="ARBA" id="ARBA00004651"/>
    </source>
</evidence>
<dbReference type="KEGG" id="bba:Bd2710"/>
<protein>
    <submittedName>
        <fullName evidence="9">Oligopeptide ABC transporter, permease protein</fullName>
    </submittedName>
</protein>
<comment type="similarity">
    <text evidence="7">Belongs to the binding-protein-dependent transport system permease family.</text>
</comment>
<keyword evidence="6 7" id="KW-0472">Membrane</keyword>
<evidence type="ECO:0000256" key="2">
    <source>
        <dbReference type="ARBA" id="ARBA00022448"/>
    </source>
</evidence>
<dbReference type="PANTHER" id="PTHR30465:SF74">
    <property type="entry name" value="OLIGOPEPTIDE TRANSPORT SYSTEM PERMEASE PROTEIN OPPB"/>
    <property type="match status" value="1"/>
</dbReference>
<dbReference type="SUPFAM" id="SSF161098">
    <property type="entry name" value="MetI-like"/>
    <property type="match status" value="1"/>
</dbReference>
<feature type="transmembrane region" description="Helical" evidence="7">
    <location>
        <begin position="138"/>
        <end position="162"/>
    </location>
</feature>
<dbReference type="Pfam" id="PF00528">
    <property type="entry name" value="BPD_transp_1"/>
    <property type="match status" value="1"/>
</dbReference>
<feature type="domain" description="ABC transmembrane type-1" evidence="8">
    <location>
        <begin position="98"/>
        <end position="299"/>
    </location>
</feature>
<dbReference type="InterPro" id="IPR000515">
    <property type="entry name" value="MetI-like"/>
</dbReference>
<keyword evidence="5 7" id="KW-1133">Transmembrane helix</keyword>
<evidence type="ECO:0000256" key="5">
    <source>
        <dbReference type="ARBA" id="ARBA00022989"/>
    </source>
</evidence>
<dbReference type="InterPro" id="IPR035906">
    <property type="entry name" value="MetI-like_sf"/>
</dbReference>
<dbReference type="HOGENOM" id="CLU_036879_1_2_7"/>
<dbReference type="GO" id="GO:0055085">
    <property type="term" value="P:transmembrane transport"/>
    <property type="evidence" value="ECO:0007669"/>
    <property type="project" value="InterPro"/>
</dbReference>
<gene>
    <name evidence="9" type="primary">oppB</name>
    <name evidence="9" type="ordered locus">Bd2710</name>
</gene>
<accession>Q6MJQ9</accession>
<proteinExistence type="inferred from homology"/>
<evidence type="ECO:0000256" key="7">
    <source>
        <dbReference type="RuleBase" id="RU363032"/>
    </source>
</evidence>
<keyword evidence="10" id="KW-1185">Reference proteome</keyword>
<organism evidence="9 10">
    <name type="scientific">Bdellovibrio bacteriovorus (strain ATCC 15356 / DSM 50701 / NCIMB 9529 / HD100)</name>
    <dbReference type="NCBI Taxonomy" id="264462"/>
    <lineage>
        <taxon>Bacteria</taxon>
        <taxon>Pseudomonadati</taxon>
        <taxon>Bdellovibrionota</taxon>
        <taxon>Bdellovibrionia</taxon>
        <taxon>Bdellovibrionales</taxon>
        <taxon>Pseudobdellovibrionaceae</taxon>
        <taxon>Bdellovibrio</taxon>
    </lineage>
</organism>
<evidence type="ECO:0000256" key="6">
    <source>
        <dbReference type="ARBA" id="ARBA00023136"/>
    </source>
</evidence>
<dbReference type="PROSITE" id="PS50928">
    <property type="entry name" value="ABC_TM1"/>
    <property type="match status" value="1"/>
</dbReference>
<evidence type="ECO:0000256" key="3">
    <source>
        <dbReference type="ARBA" id="ARBA00022475"/>
    </source>
</evidence>
<evidence type="ECO:0000259" key="8">
    <source>
        <dbReference type="PROSITE" id="PS50928"/>
    </source>
</evidence>
<keyword evidence="3" id="KW-1003">Cell membrane</keyword>
<dbReference type="EMBL" id="BX842653">
    <property type="protein sequence ID" value="CAE80501.1"/>
    <property type="molecule type" value="Genomic_DNA"/>
</dbReference>
<feature type="transmembrane region" description="Helical" evidence="7">
    <location>
        <begin position="106"/>
        <end position="126"/>
    </location>
</feature>
<dbReference type="Proteomes" id="UP000008080">
    <property type="component" value="Chromosome"/>
</dbReference>
<dbReference type="eggNOG" id="COG0601">
    <property type="taxonomic scope" value="Bacteria"/>
</dbReference>
<dbReference type="GO" id="GO:0005886">
    <property type="term" value="C:plasma membrane"/>
    <property type="evidence" value="ECO:0007669"/>
    <property type="project" value="UniProtKB-SubCell"/>
</dbReference>
<evidence type="ECO:0000313" key="10">
    <source>
        <dbReference type="Proteomes" id="UP000008080"/>
    </source>
</evidence>
<feature type="transmembrane region" description="Helical" evidence="7">
    <location>
        <begin position="174"/>
        <end position="195"/>
    </location>
</feature>
<feature type="transmembrane region" description="Helical" evidence="7">
    <location>
        <begin position="274"/>
        <end position="295"/>
    </location>
</feature>
<name>Q6MJQ9_BDEBA</name>
<dbReference type="PANTHER" id="PTHR30465">
    <property type="entry name" value="INNER MEMBRANE ABC TRANSPORTER"/>
    <property type="match status" value="1"/>
</dbReference>
<evidence type="ECO:0000256" key="4">
    <source>
        <dbReference type="ARBA" id="ARBA00022692"/>
    </source>
</evidence>
<dbReference type="Gene3D" id="1.10.3720.10">
    <property type="entry name" value="MetI-like"/>
    <property type="match status" value="1"/>
</dbReference>
<dbReference type="AlphaFoldDB" id="Q6MJQ9"/>
<reference evidence="9 10" key="1">
    <citation type="journal article" date="2004" name="Science">
        <title>A predator unmasked: life cycle of Bdellovibrio bacteriovorus from a genomic perspective.</title>
        <authorList>
            <person name="Rendulic S."/>
            <person name="Jagtap P."/>
            <person name="Rosinus A."/>
            <person name="Eppinger M."/>
            <person name="Baar C."/>
            <person name="Lanz C."/>
            <person name="Keller H."/>
            <person name="Lambert C."/>
            <person name="Evans K.J."/>
            <person name="Goesmann A."/>
            <person name="Meyer F."/>
            <person name="Sockett R.E."/>
            <person name="Schuster S.C."/>
        </authorList>
    </citation>
    <scope>NUCLEOTIDE SEQUENCE [LARGE SCALE GENOMIC DNA]</scope>
    <source>
        <strain evidence="10">ATCC 15356 / DSM 50701 / NCIMB 9529 / HD100</strain>
    </source>
</reference>
<dbReference type="STRING" id="264462.Bd2710"/>
<feature type="transmembrane region" description="Helical" evidence="7">
    <location>
        <begin position="216"/>
        <end position="235"/>
    </location>
</feature>
<feature type="transmembrane region" description="Helical" evidence="7">
    <location>
        <begin position="241"/>
        <end position="262"/>
    </location>
</feature>
<comment type="subcellular location">
    <subcellularLocation>
        <location evidence="1 7">Cell membrane</location>
        <topology evidence="1 7">Multi-pass membrane protein</topology>
    </subcellularLocation>
</comment>
<keyword evidence="4 7" id="KW-0812">Transmembrane</keyword>
<evidence type="ECO:0000313" key="9">
    <source>
        <dbReference type="EMBL" id="CAE80501.1"/>
    </source>
</evidence>
<keyword evidence="2 7" id="KW-0813">Transport</keyword>
<dbReference type="CDD" id="cd06261">
    <property type="entry name" value="TM_PBP2"/>
    <property type="match status" value="1"/>
</dbReference>